<dbReference type="AlphaFoldDB" id="A0A0P1FSC2"/>
<dbReference type="EMBL" id="CYRX01000033">
    <property type="protein sequence ID" value="CUH62160.1"/>
    <property type="molecule type" value="Genomic_DNA"/>
</dbReference>
<reference evidence="2 3" key="1">
    <citation type="submission" date="2015-09" db="EMBL/GenBank/DDBJ databases">
        <authorList>
            <consortium name="Swine Surveillance"/>
        </authorList>
    </citation>
    <scope>NUCLEOTIDE SEQUENCE [LARGE SCALE GENOMIC DNA]</scope>
    <source>
        <strain evidence="2 3">CECT 5294</strain>
    </source>
</reference>
<name>A0A0P1FSC2_9RHOB</name>
<feature type="compositionally biased region" description="Polar residues" evidence="1">
    <location>
        <begin position="135"/>
        <end position="154"/>
    </location>
</feature>
<dbReference type="Proteomes" id="UP000051298">
    <property type="component" value="Unassembled WGS sequence"/>
</dbReference>
<sequence>MTLGFGANSLMAKPSEPIRADRNLNERSCWPVPITRAHLKPWLISPKDFMSHGGALCSSRLVQARRFPPSLYSAGSAAQVSGARDIQETSKWQRPSSYQQSQSFYPRSWRATPQACPTSNVPVSARPSAARWVKSSKTANASRGPQSAASAVHCQTTSASDAECTAPLTRGNHDSQASRLLGRGSRVAFWHLNDIRGSASAKGQDKGTA</sequence>
<evidence type="ECO:0000313" key="2">
    <source>
        <dbReference type="EMBL" id="CUH62160.1"/>
    </source>
</evidence>
<gene>
    <name evidence="2" type="ORF">THS5294_03474</name>
</gene>
<organism evidence="2 3">
    <name type="scientific">Thalassobacter stenotrophicus</name>
    <dbReference type="NCBI Taxonomy" id="266809"/>
    <lineage>
        <taxon>Bacteria</taxon>
        <taxon>Pseudomonadati</taxon>
        <taxon>Pseudomonadota</taxon>
        <taxon>Alphaproteobacteria</taxon>
        <taxon>Rhodobacterales</taxon>
        <taxon>Roseobacteraceae</taxon>
        <taxon>Thalassobacter</taxon>
    </lineage>
</organism>
<evidence type="ECO:0000313" key="3">
    <source>
        <dbReference type="Proteomes" id="UP000051298"/>
    </source>
</evidence>
<accession>A0A0P1FSC2</accession>
<proteinExistence type="predicted"/>
<protein>
    <submittedName>
        <fullName evidence="2">Uncharacterized protein</fullName>
    </submittedName>
</protein>
<evidence type="ECO:0000256" key="1">
    <source>
        <dbReference type="SAM" id="MobiDB-lite"/>
    </source>
</evidence>
<feature type="region of interest" description="Disordered" evidence="1">
    <location>
        <begin position="134"/>
        <end position="154"/>
    </location>
</feature>